<feature type="compositionally biased region" description="Basic residues" evidence="1">
    <location>
        <begin position="1"/>
        <end position="11"/>
    </location>
</feature>
<gene>
    <name evidence="3" type="ORF">BJP37_13245</name>
</gene>
<dbReference type="EMBL" id="MKZS01000001">
    <property type="protein sequence ID" value="OLT59843.1"/>
    <property type="molecule type" value="Genomic_DNA"/>
</dbReference>
<feature type="region of interest" description="Disordered" evidence="1">
    <location>
        <begin position="249"/>
        <end position="284"/>
    </location>
</feature>
<dbReference type="InterPro" id="IPR025295">
    <property type="entry name" value="eCIS_core_dom"/>
</dbReference>
<keyword evidence="4" id="KW-1185">Reference proteome</keyword>
<organism evidence="3 4">
    <name type="scientific">Moorena bouillonii PNG</name>
    <dbReference type="NCBI Taxonomy" id="568701"/>
    <lineage>
        <taxon>Bacteria</taxon>
        <taxon>Bacillati</taxon>
        <taxon>Cyanobacteriota</taxon>
        <taxon>Cyanophyceae</taxon>
        <taxon>Coleofasciculales</taxon>
        <taxon>Coleofasciculaceae</taxon>
        <taxon>Moorena</taxon>
    </lineage>
</organism>
<reference evidence="3 4" key="1">
    <citation type="submission" date="2016-10" db="EMBL/GenBank/DDBJ databases">
        <title>Comparative genomics uncovers the prolific and rare metabolic potential of the cyanobacterial genus Moorea.</title>
        <authorList>
            <person name="Leao T."/>
            <person name="Castelao G."/>
            <person name="Korobeynikov A."/>
            <person name="Monroe E.A."/>
            <person name="Podell S."/>
            <person name="Glukhov E."/>
            <person name="Allen E."/>
            <person name="Gerwick W.H."/>
            <person name="Gerwick L."/>
        </authorList>
    </citation>
    <scope>NUCLEOTIDE SEQUENCE [LARGE SCALE GENOMIC DNA]</scope>
    <source>
        <strain evidence="3 4">PNG5-198</strain>
    </source>
</reference>
<accession>A0A1U7N1L5</accession>
<name>A0A1U7N1L5_9CYAN</name>
<evidence type="ECO:0000259" key="2">
    <source>
        <dbReference type="Pfam" id="PF13699"/>
    </source>
</evidence>
<dbReference type="RefSeq" id="WP_075899556.1">
    <property type="nucleotide sequence ID" value="NZ_MKZS01000001.1"/>
</dbReference>
<comment type="caution">
    <text evidence="3">The sequence shown here is derived from an EMBL/GenBank/DDBJ whole genome shotgun (WGS) entry which is preliminary data.</text>
</comment>
<dbReference type="Proteomes" id="UP000186657">
    <property type="component" value="Unassembled WGS sequence"/>
</dbReference>
<dbReference type="AlphaFoldDB" id="A0A1U7N1L5"/>
<protein>
    <recommendedName>
        <fullName evidence="2">eCIS core domain-containing protein</fullName>
    </recommendedName>
</protein>
<sequence length="707" mass="79346">MRTTHTYKPKYSHSTSRTIAQKKKDERRNGLREILDAEEREWNAEEAVGEWGSMSAKVMRTLESGVTQPERGRREMGLQPKLTIGKPGDKYEQEADRVARQVVQQINSPQKGTIEGEEKGTPQQEIQRKALTGGLNAPNNLEGAIKEARGRGKPLEERMRIPMERAMGADFSGVRVHTDAQSDQLNKSIQAKAFTTGQDVFFRQGAYEPGSRRGQELIAHEMTHVVQQNGGAVQRRPIQPQQLHHRPACETPSASVCDSANKPNAENTGTRIETTEEPQNPTGTRYHLKTGIENLTGHGWDEKTCPYNFDKPGAVKAQAFTQGKVFNVAPVREIKLPLGTGHVVEQKHGRVKADQKPIDQIMMSVEHGREYESPVLGIQATHRAITCAETRTKGIPQLPTTQTEFTHQYFGLPHDKSTVKSKQIQRTKDDQPKPQPKGTVQQGKFIIWHKNDAIPGMTTIGAGPCIVISLTWKEEGICGLAHLDSDCDVDATIEYMLLSAYERAYIVAYRENNSTPGYVKFISKCEAKLAAGQGQEGTGLIGMRGSRESEKILQEGQILHQKAREYLNLVGVSSIEKLTNKGRKVATDFLTMDTKPYDLKPMMKLESRLKFDPLTICSDQPVEEISKIEDIDQLNSLLQAVIYSYINQKEQVQLPHTNKVQTICLYNLAYIIAHRVKQLQHPALESRLMDVVTKEYINFWIRSLGEK</sequence>
<evidence type="ECO:0000256" key="1">
    <source>
        <dbReference type="SAM" id="MobiDB-lite"/>
    </source>
</evidence>
<feature type="compositionally biased region" description="Polar residues" evidence="1">
    <location>
        <begin position="252"/>
        <end position="283"/>
    </location>
</feature>
<proteinExistence type="predicted"/>
<evidence type="ECO:0000313" key="4">
    <source>
        <dbReference type="Proteomes" id="UP000186657"/>
    </source>
</evidence>
<evidence type="ECO:0000313" key="3">
    <source>
        <dbReference type="EMBL" id="OLT59843.1"/>
    </source>
</evidence>
<dbReference type="Pfam" id="PF13699">
    <property type="entry name" value="eCIS_core"/>
    <property type="match status" value="1"/>
</dbReference>
<feature type="region of interest" description="Disordered" evidence="1">
    <location>
        <begin position="1"/>
        <end position="28"/>
    </location>
</feature>
<feature type="domain" description="eCIS core" evidence="2">
    <location>
        <begin position="154"/>
        <end position="231"/>
    </location>
</feature>